<evidence type="ECO:0000313" key="4">
    <source>
        <dbReference type="EMBL" id="RPA78414.1"/>
    </source>
</evidence>
<evidence type="ECO:0000256" key="2">
    <source>
        <dbReference type="SAM" id="MobiDB-lite"/>
    </source>
</evidence>
<evidence type="ECO:0000256" key="1">
    <source>
        <dbReference type="SAM" id="Coils"/>
    </source>
</evidence>
<feature type="region of interest" description="Disordered" evidence="2">
    <location>
        <begin position="53"/>
        <end position="97"/>
    </location>
</feature>
<keyword evidence="5" id="KW-1185">Reference proteome</keyword>
<dbReference type="AlphaFoldDB" id="A0A3N4I9E7"/>
<dbReference type="InterPro" id="IPR045358">
    <property type="entry name" value="Ty3_capsid"/>
</dbReference>
<feature type="compositionally biased region" description="Polar residues" evidence="2">
    <location>
        <begin position="490"/>
        <end position="519"/>
    </location>
</feature>
<feature type="region of interest" description="Disordered" evidence="2">
    <location>
        <begin position="558"/>
        <end position="586"/>
    </location>
</feature>
<keyword evidence="1" id="KW-0175">Coiled coil</keyword>
<evidence type="ECO:0000259" key="3">
    <source>
        <dbReference type="Pfam" id="PF19259"/>
    </source>
</evidence>
<organism evidence="4 5">
    <name type="scientific">Ascobolus immersus RN42</name>
    <dbReference type="NCBI Taxonomy" id="1160509"/>
    <lineage>
        <taxon>Eukaryota</taxon>
        <taxon>Fungi</taxon>
        <taxon>Dikarya</taxon>
        <taxon>Ascomycota</taxon>
        <taxon>Pezizomycotina</taxon>
        <taxon>Pezizomycetes</taxon>
        <taxon>Pezizales</taxon>
        <taxon>Ascobolaceae</taxon>
        <taxon>Ascobolus</taxon>
    </lineage>
</organism>
<feature type="compositionally biased region" description="Basic and acidic residues" evidence="2">
    <location>
        <begin position="562"/>
        <end position="586"/>
    </location>
</feature>
<feature type="coiled-coil region" evidence="1">
    <location>
        <begin position="195"/>
        <end position="229"/>
    </location>
</feature>
<name>A0A3N4I9E7_ASCIM</name>
<dbReference type="Pfam" id="PF19259">
    <property type="entry name" value="Ty3_capsid"/>
    <property type="match status" value="1"/>
</dbReference>
<reference evidence="4 5" key="1">
    <citation type="journal article" date="2018" name="Nat. Ecol. Evol.">
        <title>Pezizomycetes genomes reveal the molecular basis of ectomycorrhizal truffle lifestyle.</title>
        <authorList>
            <person name="Murat C."/>
            <person name="Payen T."/>
            <person name="Noel B."/>
            <person name="Kuo A."/>
            <person name="Morin E."/>
            <person name="Chen J."/>
            <person name="Kohler A."/>
            <person name="Krizsan K."/>
            <person name="Balestrini R."/>
            <person name="Da Silva C."/>
            <person name="Montanini B."/>
            <person name="Hainaut M."/>
            <person name="Levati E."/>
            <person name="Barry K.W."/>
            <person name="Belfiori B."/>
            <person name="Cichocki N."/>
            <person name="Clum A."/>
            <person name="Dockter R.B."/>
            <person name="Fauchery L."/>
            <person name="Guy J."/>
            <person name="Iotti M."/>
            <person name="Le Tacon F."/>
            <person name="Lindquist E.A."/>
            <person name="Lipzen A."/>
            <person name="Malagnac F."/>
            <person name="Mello A."/>
            <person name="Molinier V."/>
            <person name="Miyauchi S."/>
            <person name="Poulain J."/>
            <person name="Riccioni C."/>
            <person name="Rubini A."/>
            <person name="Sitrit Y."/>
            <person name="Splivallo R."/>
            <person name="Traeger S."/>
            <person name="Wang M."/>
            <person name="Zifcakova L."/>
            <person name="Wipf D."/>
            <person name="Zambonelli A."/>
            <person name="Paolocci F."/>
            <person name="Nowrousian M."/>
            <person name="Ottonello S."/>
            <person name="Baldrian P."/>
            <person name="Spatafora J.W."/>
            <person name="Henrissat B."/>
            <person name="Nagy L.G."/>
            <person name="Aury J.M."/>
            <person name="Wincker P."/>
            <person name="Grigoriev I.V."/>
            <person name="Bonfante P."/>
            <person name="Martin F.M."/>
        </authorList>
    </citation>
    <scope>NUCLEOTIDE SEQUENCE [LARGE SCALE GENOMIC DNA]</scope>
    <source>
        <strain evidence="4 5">RN42</strain>
    </source>
</reference>
<accession>A0A3N4I9E7</accession>
<feature type="compositionally biased region" description="Pro residues" evidence="2">
    <location>
        <begin position="243"/>
        <end position="254"/>
    </location>
</feature>
<feature type="region of interest" description="Disordered" evidence="2">
    <location>
        <begin position="490"/>
        <end position="533"/>
    </location>
</feature>
<dbReference type="Proteomes" id="UP000275078">
    <property type="component" value="Unassembled WGS sequence"/>
</dbReference>
<feature type="domain" description="Ty3 transposon capsid-like protein" evidence="3">
    <location>
        <begin position="327"/>
        <end position="513"/>
    </location>
</feature>
<protein>
    <recommendedName>
        <fullName evidence="3">Ty3 transposon capsid-like protein domain-containing protein</fullName>
    </recommendedName>
</protein>
<feature type="region of interest" description="Disordered" evidence="2">
    <location>
        <begin position="232"/>
        <end position="256"/>
    </location>
</feature>
<dbReference type="EMBL" id="ML119712">
    <property type="protein sequence ID" value="RPA78414.1"/>
    <property type="molecule type" value="Genomic_DNA"/>
</dbReference>
<gene>
    <name evidence="4" type="ORF">BJ508DRAFT_329350</name>
</gene>
<evidence type="ECO:0000313" key="5">
    <source>
        <dbReference type="Proteomes" id="UP000275078"/>
    </source>
</evidence>
<dbReference type="OrthoDB" id="3863715at2759"/>
<sequence length="586" mass="65443">MPPIGRGLADALESGQPKDWKEQNLHLNSTPITASTPALPHNTTNYFKNIYTNEWTSPPQQPPPQLGYGPQTPGAYQGTRRRVSHQPRIGGLHGPNHPPYRHADNGAPTTEHPTFGDTTHFGTEDLLRPSHFRAPTAPSTRHPLSHLRDAVGVNNTKLNDEIRRIQQEHHCEPEEAVNYLFDNIRYWSRESVDRHVAIVNELQKLKKEANEMEEQIRGVEEENADLIKTPAQRPRFHGTPYDTPTPAPRPPPAAPQLTPNGPMYAMTQAPGLQYPPHPYGPPGGSYGQPSQPALWGGAMTTSRPSELVRNAPAWKVDTTIPKSLRVPLMANPIPNFGGGGNIEATYEFIKALEHHTRLLQDDFNDAQLIKYTFAYLKGGVSEWALAWKEHQVRNNLAPSWDRFMTDFKLQWLPANASTHLANKLDKMEMKAHKVDEFNHDFTSTLGLLGIYNLHAISEHDQYYKLYLSKIRDPATLTTIGQASFSTTVSNSFTKPQAKKTTSTTLHSVETSTSSETANAAQVRPSKRNEGSPRQCYFCQSPDHILRFCELKKEALALIRGNQGKEKKGEGKEKDTKEGKDGGSGKE</sequence>
<proteinExistence type="predicted"/>